<dbReference type="GO" id="GO:0003700">
    <property type="term" value="F:DNA-binding transcription factor activity"/>
    <property type="evidence" value="ECO:0007669"/>
    <property type="project" value="InterPro"/>
</dbReference>
<dbReference type="PATRIC" id="fig|931276.5.peg.766"/>
<dbReference type="Pfam" id="PF12833">
    <property type="entry name" value="HTH_18"/>
    <property type="match status" value="1"/>
</dbReference>
<dbReference type="InterPro" id="IPR046532">
    <property type="entry name" value="DUF6597"/>
</dbReference>
<dbReference type="HOGENOM" id="CLU_066193_1_0_9"/>
<protein>
    <submittedName>
        <fullName evidence="3">Transcriptional regulator, AraC family</fullName>
    </submittedName>
</protein>
<evidence type="ECO:0000259" key="2">
    <source>
        <dbReference type="PROSITE" id="PS01124"/>
    </source>
</evidence>
<evidence type="ECO:0000256" key="1">
    <source>
        <dbReference type="ARBA" id="ARBA00023125"/>
    </source>
</evidence>
<dbReference type="GO" id="GO:0043565">
    <property type="term" value="F:sequence-specific DNA binding"/>
    <property type="evidence" value="ECO:0007669"/>
    <property type="project" value="InterPro"/>
</dbReference>
<dbReference type="eggNOG" id="COG2207">
    <property type="taxonomic scope" value="Bacteria"/>
</dbReference>
<dbReference type="PROSITE" id="PS01124">
    <property type="entry name" value="HTH_ARAC_FAMILY_2"/>
    <property type="match status" value="1"/>
</dbReference>
<evidence type="ECO:0000313" key="4">
    <source>
        <dbReference type="Proteomes" id="UP000011728"/>
    </source>
</evidence>
<dbReference type="KEGG" id="csr:Cspa_c08110"/>
<proteinExistence type="predicted"/>
<dbReference type="PANTHER" id="PTHR43280:SF2">
    <property type="entry name" value="HTH-TYPE TRANSCRIPTIONAL REGULATOR EXSA"/>
    <property type="match status" value="1"/>
</dbReference>
<evidence type="ECO:0000313" key="3">
    <source>
        <dbReference type="EMBL" id="AGF54588.1"/>
    </source>
</evidence>
<dbReference type="InterPro" id="IPR018060">
    <property type="entry name" value="HTH_AraC"/>
</dbReference>
<dbReference type="Pfam" id="PF20240">
    <property type="entry name" value="DUF6597"/>
    <property type="match status" value="1"/>
</dbReference>
<sequence length="291" mass="33145">MFFCFGNSKLIFEIKDAFMESFMNKFISIQMPIINSKFISNNLNYEEISPSAEMSDTIACYYRFFSKNSIKGSYTMPMIPDGCINILIDLNQDEIEKSISIIGPITSCANYEVTGNVNLLGIRILPGKFMSLTNVPMKSIVNKQLLLKDVINDFYKHIPKDYQEINENTLISSINDYSLEFLGNSNACKNETIIGSATKYIYDKKGQVSIEELAKAINYSSRNLGRISDSAIGLNLKLFCRIVRFQNTLYFIKNNANFDLKRVALENGYYDQSHLAKEFKFFCGVPPTVFI</sequence>
<dbReference type="AlphaFoldDB" id="M1MDX5"/>
<dbReference type="Gene3D" id="1.10.10.60">
    <property type="entry name" value="Homeodomain-like"/>
    <property type="match status" value="1"/>
</dbReference>
<dbReference type="EMBL" id="CP004121">
    <property type="protein sequence ID" value="AGF54588.1"/>
    <property type="molecule type" value="Genomic_DNA"/>
</dbReference>
<organism evidence="3 4">
    <name type="scientific">Clostridium saccharoperbutylacetonicum N1-4(HMT)</name>
    <dbReference type="NCBI Taxonomy" id="931276"/>
    <lineage>
        <taxon>Bacteria</taxon>
        <taxon>Bacillati</taxon>
        <taxon>Bacillota</taxon>
        <taxon>Clostridia</taxon>
        <taxon>Eubacteriales</taxon>
        <taxon>Clostridiaceae</taxon>
        <taxon>Clostridium</taxon>
    </lineage>
</organism>
<dbReference type="STRING" id="36745.CLSAP_08510"/>
<accession>M1MDX5</accession>
<keyword evidence="4" id="KW-1185">Reference proteome</keyword>
<name>M1MDX5_9CLOT</name>
<gene>
    <name evidence="3" type="ORF">Cspa_c08110</name>
</gene>
<keyword evidence="1" id="KW-0238">DNA-binding</keyword>
<feature type="domain" description="HTH araC/xylS-type" evidence="2">
    <location>
        <begin position="195"/>
        <end position="291"/>
    </location>
</feature>
<dbReference type="SMART" id="SM00342">
    <property type="entry name" value="HTH_ARAC"/>
    <property type="match status" value="1"/>
</dbReference>
<dbReference type="PANTHER" id="PTHR43280">
    <property type="entry name" value="ARAC-FAMILY TRANSCRIPTIONAL REGULATOR"/>
    <property type="match status" value="1"/>
</dbReference>
<dbReference type="Proteomes" id="UP000011728">
    <property type="component" value="Chromosome"/>
</dbReference>
<reference evidence="3 4" key="1">
    <citation type="submission" date="2013-02" db="EMBL/GenBank/DDBJ databases">
        <title>Genome sequence of Clostridium saccharoperbutylacetonicum N1-4(HMT).</title>
        <authorList>
            <person name="Poehlein A."/>
            <person name="Daniel R."/>
        </authorList>
    </citation>
    <scope>NUCLEOTIDE SEQUENCE [LARGE SCALE GENOMIC DNA]</scope>
    <source>
        <strain evidence="4">N1-4(HMT)</strain>
    </source>
</reference>